<feature type="non-terminal residue" evidence="1">
    <location>
        <position position="1"/>
    </location>
</feature>
<reference evidence="1" key="1">
    <citation type="submission" date="2016-09" db="EMBL/GenBank/DDBJ databases">
        <authorList>
            <person name="Capua I."/>
            <person name="De Benedictis P."/>
            <person name="Joannis T."/>
            <person name="Lombin L.H."/>
            <person name="Cattoli G."/>
        </authorList>
    </citation>
    <scope>NUCLEOTIDE SEQUENCE</scope>
</reference>
<name>A0A1E1XJQ9_AMBSC</name>
<proteinExistence type="evidence at transcript level"/>
<organism evidence="1">
    <name type="scientific">Amblyomma sculptum</name>
    <name type="common">Tick</name>
    <dbReference type="NCBI Taxonomy" id="1581419"/>
    <lineage>
        <taxon>Eukaryota</taxon>
        <taxon>Metazoa</taxon>
        <taxon>Ecdysozoa</taxon>
        <taxon>Arthropoda</taxon>
        <taxon>Chelicerata</taxon>
        <taxon>Arachnida</taxon>
        <taxon>Acari</taxon>
        <taxon>Parasitiformes</taxon>
        <taxon>Ixodida</taxon>
        <taxon>Ixodoidea</taxon>
        <taxon>Ixodidae</taxon>
        <taxon>Amblyomminae</taxon>
        <taxon>Amblyomma</taxon>
    </lineage>
</organism>
<protein>
    <submittedName>
        <fullName evidence="1">Putative tick transposon</fullName>
    </submittedName>
</protein>
<feature type="non-terminal residue" evidence="1">
    <location>
        <position position="67"/>
    </location>
</feature>
<reference evidence="1" key="2">
    <citation type="journal article" date="2017" name="Front. Cell. Infect. Microbiol.">
        <title>Analysis of the Salivary Gland Transcriptome of Unfed and Partially Fed Amblyomma sculptum Ticks and Descriptive Proteome of the Saliva.</title>
        <authorList>
            <person name="Esteves E."/>
            <person name="Maruyama S.R."/>
            <person name="Kawahara R."/>
            <person name="Fujita A."/>
            <person name="Martins L.A."/>
            <person name="Righi A.A."/>
            <person name="Costa F.B."/>
            <person name="Palmisano G."/>
            <person name="Labruna M.B."/>
            <person name="Sa-Nunes A."/>
            <person name="Ribeiro J.M.C."/>
            <person name="Fogaca A.C."/>
        </authorList>
    </citation>
    <scope>NUCLEOTIDE SEQUENCE</scope>
</reference>
<sequence length="67" mass="7817">EPRLSQAQKEDLRRIVSEFKKIFSDHPGKMTLIAHDIELMCEEPIRSKPYCCSPVQKEIMAGEIKRM</sequence>
<evidence type="ECO:0000313" key="1">
    <source>
        <dbReference type="EMBL" id="JAT99505.1"/>
    </source>
</evidence>
<dbReference type="AlphaFoldDB" id="A0A1E1XJQ9"/>
<dbReference type="EMBL" id="GFAA01003929">
    <property type="protein sequence ID" value="JAT99505.1"/>
    <property type="molecule type" value="mRNA"/>
</dbReference>
<accession>A0A1E1XJQ9</accession>